<keyword evidence="2 3" id="KW-0378">Hydrolase</keyword>
<comment type="similarity">
    <text evidence="3">Belongs to the Nudix hydrolase family.</text>
</comment>
<dbReference type="InterPro" id="IPR020476">
    <property type="entry name" value="Nudix_hydrolase"/>
</dbReference>
<evidence type="ECO:0000256" key="1">
    <source>
        <dbReference type="ARBA" id="ARBA00001946"/>
    </source>
</evidence>
<dbReference type="EMBL" id="VOGC01000007">
    <property type="protein sequence ID" value="MQN02017.1"/>
    <property type="molecule type" value="Genomic_DNA"/>
</dbReference>
<dbReference type="InterPro" id="IPR000086">
    <property type="entry name" value="NUDIX_hydrolase_dom"/>
</dbReference>
<reference evidence="5" key="1">
    <citation type="journal article" date="2020" name="Appl. Environ. Microbiol.">
        <title>Medium-Chain Fatty Acid Synthesis by 'Candidatus Weimeria bifida' gen. nov., sp. nov., and 'Candidatus Pseudoramibacter fermentans' sp. nov.</title>
        <authorList>
            <person name="Scarborough M.J."/>
            <person name="Myers K.S."/>
            <person name="Donohue T.J."/>
            <person name="Noguera D.R."/>
        </authorList>
    </citation>
    <scope>NUCLEOTIDE SEQUENCE</scope>
    <source>
        <strain evidence="5">LCO1.1</strain>
    </source>
</reference>
<dbReference type="PROSITE" id="PS00893">
    <property type="entry name" value="NUDIX_BOX"/>
    <property type="match status" value="1"/>
</dbReference>
<dbReference type="InterPro" id="IPR015797">
    <property type="entry name" value="NUDIX_hydrolase-like_dom_sf"/>
</dbReference>
<keyword evidence="6" id="KW-1185">Reference proteome</keyword>
<name>A0A6N7J084_9FIRM</name>
<evidence type="ECO:0000256" key="2">
    <source>
        <dbReference type="ARBA" id="ARBA00022801"/>
    </source>
</evidence>
<dbReference type="CDD" id="cd04693">
    <property type="entry name" value="NUDIX_Hydrolase"/>
    <property type="match status" value="1"/>
</dbReference>
<dbReference type="PRINTS" id="PR00502">
    <property type="entry name" value="NUDIXFAMILY"/>
</dbReference>
<accession>A0A6N7J084</accession>
<organism evidence="5 6">
    <name type="scientific">Candidatus Weimeria bifida</name>
    <dbReference type="NCBI Taxonomy" id="2599074"/>
    <lineage>
        <taxon>Bacteria</taxon>
        <taxon>Bacillati</taxon>
        <taxon>Bacillota</taxon>
        <taxon>Clostridia</taxon>
        <taxon>Lachnospirales</taxon>
        <taxon>Lachnospiraceae</taxon>
        <taxon>Candidatus Weimeria</taxon>
    </lineage>
</organism>
<dbReference type="InterPro" id="IPR020084">
    <property type="entry name" value="NUDIX_hydrolase_CS"/>
</dbReference>
<dbReference type="GO" id="GO:0016787">
    <property type="term" value="F:hydrolase activity"/>
    <property type="evidence" value="ECO:0007669"/>
    <property type="project" value="UniProtKB-KW"/>
</dbReference>
<protein>
    <submittedName>
        <fullName evidence="5">NUDIX hydrolase</fullName>
    </submittedName>
</protein>
<sequence length="167" mass="19255">MEFWDIYDKDKKLTGRTMVRNDWNMADGDYHLTVLGVIQRPDGKYLITRRVSTKEWAAGSYEVSGGGVRAGETSEEAVQREVKEETGLDIKNAVSGGYEFTYRRDNPEERNNYFVDVYKFIMDVREEDVRLQVEETAGFEFVDSDTIKALAAQGKFLHYESIKQVLD</sequence>
<evidence type="ECO:0000259" key="4">
    <source>
        <dbReference type="PROSITE" id="PS51462"/>
    </source>
</evidence>
<gene>
    <name evidence="5" type="ORF">FRC54_08985</name>
</gene>
<feature type="domain" description="Nudix hydrolase" evidence="4">
    <location>
        <begin position="29"/>
        <end position="164"/>
    </location>
</feature>
<dbReference type="Proteomes" id="UP000460257">
    <property type="component" value="Unassembled WGS sequence"/>
</dbReference>
<comment type="cofactor">
    <cofactor evidence="1">
        <name>Mg(2+)</name>
        <dbReference type="ChEBI" id="CHEBI:18420"/>
    </cofactor>
</comment>
<proteinExistence type="inferred from homology"/>
<dbReference type="Pfam" id="PF00293">
    <property type="entry name" value="NUDIX"/>
    <property type="match status" value="1"/>
</dbReference>
<dbReference type="SUPFAM" id="SSF55811">
    <property type="entry name" value="Nudix"/>
    <property type="match status" value="1"/>
</dbReference>
<evidence type="ECO:0000313" key="5">
    <source>
        <dbReference type="EMBL" id="MQN02017.1"/>
    </source>
</evidence>
<dbReference type="PROSITE" id="PS51462">
    <property type="entry name" value="NUDIX"/>
    <property type="match status" value="1"/>
</dbReference>
<dbReference type="Gene3D" id="3.90.79.10">
    <property type="entry name" value="Nucleoside Triphosphate Pyrophosphohydrolase"/>
    <property type="match status" value="1"/>
</dbReference>
<dbReference type="PANTHER" id="PTHR43046:SF14">
    <property type="entry name" value="MUTT_NUDIX FAMILY PROTEIN"/>
    <property type="match status" value="1"/>
</dbReference>
<dbReference type="PANTHER" id="PTHR43046">
    <property type="entry name" value="GDP-MANNOSE MANNOSYL HYDROLASE"/>
    <property type="match status" value="1"/>
</dbReference>
<evidence type="ECO:0000313" key="6">
    <source>
        <dbReference type="Proteomes" id="UP000460257"/>
    </source>
</evidence>
<evidence type="ECO:0000256" key="3">
    <source>
        <dbReference type="RuleBase" id="RU003476"/>
    </source>
</evidence>
<comment type="caution">
    <text evidence="5">The sequence shown here is derived from an EMBL/GenBank/DDBJ whole genome shotgun (WGS) entry which is preliminary data.</text>
</comment>
<dbReference type="AlphaFoldDB" id="A0A6N7J084"/>